<organism evidence="3 4">
    <name type="scientific">Bacillus bingmayongensis</name>
    <dbReference type="NCBI Taxonomy" id="1150157"/>
    <lineage>
        <taxon>Bacteria</taxon>
        <taxon>Bacillati</taxon>
        <taxon>Bacillota</taxon>
        <taxon>Bacilli</taxon>
        <taxon>Bacillales</taxon>
        <taxon>Bacillaceae</taxon>
        <taxon>Bacillus</taxon>
    </lineage>
</organism>
<protein>
    <recommendedName>
        <fullName evidence="5">Core-binding (CB) domain-containing protein</fullName>
    </recommendedName>
</protein>
<accession>A0ABU5K2B8</accession>
<sequence length="421" mass="48858">MMNMNMAENNKSIGVLPMYKFEFFTDIMWIDWYGDEKKFALISVRRIDQESGATVKVIHPVSEFLLSKYASSKPNTMKKYADILVVFLNYIQKNRKHLKLDSLSGLKISHGIEFLNHLGTDVKVSNGTVRLYERTLTNFYVFLATKGFLPETPLNQFVKKQNQWGKKYYLSPFKGVKYPKSANTKKEHIFPIQYLTLLIEISILVAPRITLGIYMQFMGGLRNGEVVNIIRTQATRRIKNGDFILDIKTRNFRTDIKDHASSAVKRERTQEIFNVKGWLSVLFEDHLIKYKPLDGSNALFVNAEGKAMTSKSYSQYFNKVKKEFCNYLKVYGDKDDIAVSDHLRTVDWSTHIGRGTFTNMVAERTDNPFLLAYKRGDKEVNSALPYIAKTTRIREKIEKTFSNLNNEYIPSLVERRKNNDY</sequence>
<dbReference type="Gene3D" id="1.10.150.130">
    <property type="match status" value="1"/>
</dbReference>
<reference evidence="4" key="1">
    <citation type="submission" date="2023-11" db="EMBL/GenBank/DDBJ databases">
        <title>Genome Sequence of Bacillus pseudomycoides stain BUPM19.</title>
        <authorList>
            <person name="Farhat A."/>
        </authorList>
    </citation>
    <scope>NUCLEOTIDE SEQUENCE [LARGE SCALE GENOMIC DNA]</scope>
    <source>
        <strain evidence="4">BUPM19</strain>
    </source>
</reference>
<keyword evidence="4" id="KW-1185">Reference proteome</keyword>
<evidence type="ECO:0008006" key="5">
    <source>
        <dbReference type="Google" id="ProtNLM"/>
    </source>
</evidence>
<dbReference type="RefSeq" id="WP_374219227.1">
    <property type="nucleotide sequence ID" value="NZ_JAXOVW010000089.1"/>
</dbReference>
<dbReference type="InterPro" id="IPR011010">
    <property type="entry name" value="DNA_brk_join_enz"/>
</dbReference>
<evidence type="ECO:0000313" key="3">
    <source>
        <dbReference type="EMBL" id="MDZ5609872.1"/>
    </source>
</evidence>
<evidence type="ECO:0000256" key="2">
    <source>
        <dbReference type="ARBA" id="ARBA00023172"/>
    </source>
</evidence>
<dbReference type="SUPFAM" id="SSF56349">
    <property type="entry name" value="DNA breaking-rejoining enzymes"/>
    <property type="match status" value="1"/>
</dbReference>
<comment type="caution">
    <text evidence="3">The sequence shown here is derived from an EMBL/GenBank/DDBJ whole genome shotgun (WGS) entry which is preliminary data.</text>
</comment>
<keyword evidence="1" id="KW-0238">DNA-binding</keyword>
<evidence type="ECO:0000313" key="4">
    <source>
        <dbReference type="Proteomes" id="UP001291930"/>
    </source>
</evidence>
<name>A0ABU5K2B8_9BACI</name>
<gene>
    <name evidence="3" type="ORF">U2I54_23150</name>
</gene>
<evidence type="ECO:0000256" key="1">
    <source>
        <dbReference type="ARBA" id="ARBA00023125"/>
    </source>
</evidence>
<dbReference type="InterPro" id="IPR013762">
    <property type="entry name" value="Integrase-like_cat_sf"/>
</dbReference>
<dbReference type="Proteomes" id="UP001291930">
    <property type="component" value="Unassembled WGS sequence"/>
</dbReference>
<keyword evidence="2" id="KW-0233">DNA recombination</keyword>
<dbReference type="InterPro" id="IPR010998">
    <property type="entry name" value="Integrase_recombinase_N"/>
</dbReference>
<dbReference type="Gene3D" id="1.10.443.10">
    <property type="entry name" value="Intergrase catalytic core"/>
    <property type="match status" value="1"/>
</dbReference>
<dbReference type="EMBL" id="JAXOVW010000089">
    <property type="protein sequence ID" value="MDZ5609872.1"/>
    <property type="molecule type" value="Genomic_DNA"/>
</dbReference>
<proteinExistence type="predicted"/>